<reference evidence="2 3" key="1">
    <citation type="journal article" date="2013" name="Genome Announc.">
        <title>Genome Sequence of Lactobacillus saerimneri 30a (Formerly Lactobacillus sp. Strain 30a), a Reference Lactic Acid Bacterium Strain Producing Biogenic Amines.</title>
        <authorList>
            <person name="Romano A."/>
            <person name="Trip H."/>
            <person name="Campbell-Sills H."/>
            <person name="Bouchez O."/>
            <person name="Sherman D."/>
            <person name="Lolkema J.S."/>
            <person name="Lucas P.M."/>
        </authorList>
    </citation>
    <scope>NUCLEOTIDE SEQUENCE [LARGE SCALE GENOMIC DNA]</scope>
    <source>
        <strain evidence="2 3">30a</strain>
    </source>
</reference>
<gene>
    <name evidence="2" type="ORF">D271_01537</name>
</gene>
<comment type="caution">
    <text evidence="2">The sequence shown here is derived from an EMBL/GenBank/DDBJ whole genome shotgun (WGS) entry which is preliminary data.</text>
</comment>
<dbReference type="Pfam" id="PF01381">
    <property type="entry name" value="HTH_3"/>
    <property type="match status" value="1"/>
</dbReference>
<dbReference type="EMBL" id="ANAG01000005">
    <property type="protein sequence ID" value="EKW99512.1"/>
    <property type="molecule type" value="Genomic_DNA"/>
</dbReference>
<protein>
    <submittedName>
        <fullName evidence="2">Cro/CI family transcriptional regulator</fullName>
    </submittedName>
</protein>
<keyword evidence="3" id="KW-1185">Reference proteome</keyword>
<sequence>MNRLKELRQEKNLTLKGLSQKVNIPASTLGSYEQTGNSSRKLTGKNVNVLANFFEVTPLYLTGASNIRDSSDFLKYANKLTEMMRKQGNTATVQAEYSNLRTYELNRDFTNLYNSVHKGVSIIEDNKPRLPDLNEIINSLDDYSKEQILFVIRQVFTNLVKDKLEMETDFDIDELIDLLDIDY</sequence>
<dbReference type="InterPro" id="IPR001387">
    <property type="entry name" value="Cro/C1-type_HTH"/>
</dbReference>
<dbReference type="SMART" id="SM00530">
    <property type="entry name" value="HTH_XRE"/>
    <property type="match status" value="1"/>
</dbReference>
<dbReference type="AlphaFoldDB" id="M5J7C3"/>
<dbReference type="SUPFAM" id="SSF47413">
    <property type="entry name" value="lambda repressor-like DNA-binding domains"/>
    <property type="match status" value="1"/>
</dbReference>
<dbReference type="RefSeq" id="WP_009551751.1">
    <property type="nucleotide sequence ID" value="NZ_ANAG01000005.1"/>
</dbReference>
<evidence type="ECO:0000313" key="3">
    <source>
        <dbReference type="Proteomes" id="UP000011912"/>
    </source>
</evidence>
<dbReference type="CDD" id="cd00093">
    <property type="entry name" value="HTH_XRE"/>
    <property type="match status" value="1"/>
</dbReference>
<name>M5J7C3_9LACO</name>
<proteinExistence type="predicted"/>
<evidence type="ECO:0000259" key="1">
    <source>
        <dbReference type="PROSITE" id="PS50943"/>
    </source>
</evidence>
<organism evidence="2 3">
    <name type="scientific">Ligilactobacillus saerimneri 30a</name>
    <dbReference type="NCBI Taxonomy" id="1227363"/>
    <lineage>
        <taxon>Bacteria</taxon>
        <taxon>Bacillati</taxon>
        <taxon>Bacillota</taxon>
        <taxon>Bacilli</taxon>
        <taxon>Lactobacillales</taxon>
        <taxon>Lactobacillaceae</taxon>
        <taxon>Ligilactobacillus</taxon>
    </lineage>
</organism>
<evidence type="ECO:0000313" key="2">
    <source>
        <dbReference type="EMBL" id="EKW99512.1"/>
    </source>
</evidence>
<accession>M5J7C3</accession>
<dbReference type="Proteomes" id="UP000011912">
    <property type="component" value="Unassembled WGS sequence"/>
</dbReference>
<dbReference type="InterPro" id="IPR010982">
    <property type="entry name" value="Lambda_DNA-bd_dom_sf"/>
</dbReference>
<dbReference type="STRING" id="1227363.D271_01537"/>
<dbReference type="Gene3D" id="1.10.260.40">
    <property type="entry name" value="lambda repressor-like DNA-binding domains"/>
    <property type="match status" value="1"/>
</dbReference>
<feature type="domain" description="HTH cro/C1-type" evidence="1">
    <location>
        <begin position="4"/>
        <end position="61"/>
    </location>
</feature>
<dbReference type="PROSITE" id="PS50943">
    <property type="entry name" value="HTH_CROC1"/>
    <property type="match status" value="1"/>
</dbReference>
<dbReference type="GO" id="GO:0003677">
    <property type="term" value="F:DNA binding"/>
    <property type="evidence" value="ECO:0007669"/>
    <property type="project" value="InterPro"/>
</dbReference>